<dbReference type="InterPro" id="IPR004328">
    <property type="entry name" value="BRO1_dom"/>
</dbReference>
<dbReference type="GO" id="GO:0005768">
    <property type="term" value="C:endosome"/>
    <property type="evidence" value="ECO:0007669"/>
    <property type="project" value="UniProtKB-SubCell"/>
</dbReference>
<feature type="region of interest" description="Disordered" evidence="5">
    <location>
        <begin position="958"/>
        <end position="999"/>
    </location>
</feature>
<dbReference type="GO" id="GO:0032456">
    <property type="term" value="P:endocytic recycling"/>
    <property type="evidence" value="ECO:0007669"/>
    <property type="project" value="TreeGrafter"/>
</dbReference>
<protein>
    <recommendedName>
        <fullName evidence="6">BRO1 domain-containing protein</fullName>
    </recommendedName>
</protein>
<dbReference type="Pfam" id="PF03097">
    <property type="entry name" value="BRO1"/>
    <property type="match status" value="1"/>
</dbReference>
<feature type="compositionally biased region" description="Polar residues" evidence="5">
    <location>
        <begin position="888"/>
        <end position="919"/>
    </location>
</feature>
<dbReference type="PANTHER" id="PTHR23030">
    <property type="entry name" value="PCD6 INTERACTING PROTEIN-RELATED"/>
    <property type="match status" value="1"/>
</dbReference>
<feature type="compositionally biased region" description="Polar residues" evidence="5">
    <location>
        <begin position="1373"/>
        <end position="1392"/>
    </location>
</feature>
<reference evidence="7 8" key="1">
    <citation type="journal article" date="2017" name="Gigascience">
        <title>Genome sequence of the small brown planthopper, Laodelphax striatellus.</title>
        <authorList>
            <person name="Zhu J."/>
            <person name="Jiang F."/>
            <person name="Wang X."/>
            <person name="Yang P."/>
            <person name="Bao Y."/>
            <person name="Zhao W."/>
            <person name="Wang W."/>
            <person name="Lu H."/>
            <person name="Wang Q."/>
            <person name="Cui N."/>
            <person name="Li J."/>
            <person name="Chen X."/>
            <person name="Luo L."/>
            <person name="Yu J."/>
            <person name="Kang L."/>
            <person name="Cui F."/>
        </authorList>
    </citation>
    <scope>NUCLEOTIDE SEQUENCE [LARGE SCALE GENOMIC DNA]</scope>
    <source>
        <strain evidence="7">Lst14</strain>
    </source>
</reference>
<dbReference type="GO" id="GO:0043328">
    <property type="term" value="P:protein transport to vacuole involved in ubiquitin-dependent protein catabolic process via the multivesicular body sorting pathway"/>
    <property type="evidence" value="ECO:0007669"/>
    <property type="project" value="TreeGrafter"/>
</dbReference>
<dbReference type="STRING" id="195883.A0A482WKD6"/>
<comment type="caution">
    <text evidence="7">The sequence shown here is derived from an EMBL/GenBank/DDBJ whole genome shotgun (WGS) entry which is preliminary data.</text>
</comment>
<dbReference type="Proteomes" id="UP000291343">
    <property type="component" value="Unassembled WGS sequence"/>
</dbReference>
<feature type="compositionally biased region" description="Polar residues" evidence="5">
    <location>
        <begin position="1327"/>
        <end position="1338"/>
    </location>
</feature>
<dbReference type="SMR" id="A0A482WKD6"/>
<gene>
    <name evidence="7" type="ORF">LSTR_LSTR010426</name>
</gene>
<dbReference type="InterPro" id="IPR025304">
    <property type="entry name" value="ALIX_V_dom"/>
</dbReference>
<sequence>MEAVPRLPMISFELKVSPESSPTKFDKLYQYIRDFYHEDPKTFTTEIHQLEVVRSSAIRPTRDVAGCDVLKCYFCQLHFLESRFPMSKDGSAAVSFTWKDPYTSMVCTVADIRIEVLAILYNIGALHSQLGASDDRSTAEGLKMACTHFQCAAWAFQHLKDSYPQSVGIDISPDLMQFMQQVCLAQAQECILEKSMTDNRKADISAKVAAQIVDYYNMAANALSQTGVSDDSLVLELVGSKCYKAWKKYVKFKQTYYNCISLLYQGMQSEEQQKMGERVAYYQAAFDKLSEAMKLSNGLDQPQAITDTLAFTMDVVEGKRKSAKNDNDFIYHEKVPERDSLPVVKGASLVKGIAFSVNDKDIYGKDIFARLVPMKIHEASSLYSEEKAKLLRKIGAMVDDKDQELVGFISSLQVDFLHNPMESDILPQELVDRCAALAAKPDSIQNLIDAMDKLSGIYHDVEGMLREILELIKIEDAAEKEYQEVMGSRPPSIVATDLTREANKYKEAHTKAAESNETLHKAMAQHIANLRVLSMPLSELQQQLPTISCLNLDECQDIKEVQHLLSKVEEMRRQRSMLATQLRESVCSDDITSQLVTRQAENLEAVFAKELEKHSQYVSLLEQNLSAQDNILKALTDAYAESADTRKSIIEILRQRSLMLSALMSSYDAYEDLIAKSNKGLEFYRKLETNVTKLLQRVKGTCKVQEEERETILLKNGKTLPSKVKLNNEKEIPTGGGGGLKLKDLLPNMKKDSSGNYIIQPALNQLPGQFNANSVNYSGTHTSVPPTNFTDSMPSSESSQKWIPAVRPAPVGSEAPISSQQKILDSKPDISQNYYFPQTSNYPTYDANYYARLAQSQGYPTKPGANPVTPNTQLPSSTQAYQQNLTPSTQYGSAQTPYAYQNNPSYPNQSTDLKSQYGATQYNTPYTPSNYPTTNFPQQNTQVNSYVSQQSAYYPQQTYNIPASPNHNVIDQGKQNNSATSTQPQSSMPTQNSGYVNPAGQTLQQYSVPSTYQSQSPYNNYTTYAGYAYPSTGQYQYGQNSVQQQWPPSNLSQNQHQQALQGQQILPNQQPSQGQSMVDANQLNQGQTMVATNQLNQGQIGANQLQQPQQTATSEAKPWTQISNQYSYNPNSTVSITNPTYTAGYSTLTTSPYQSTVSATAATTYSQYPQHYQPNPNYPQHLQYTPVADASHQYTRAGQLNLSQTNSSQTSLQGQTYAAQYNTNPSQTPLNEHYYSHQYGYQMTQYTNAYGTTAANPVNTAPVTPKPKENEVLSPQSPMTYMQASNSSITTTFSQQKTSSCIEENKSNVDLLAGLDFSVSETPLIPEQSSQTKQETPSSLPPVLPKSEVKVEDKLSSMSLDPTAAAATDPTASRQPATQSTADNLDNHLVSN</sequence>
<feature type="compositionally biased region" description="Polar residues" evidence="5">
    <location>
        <begin position="868"/>
        <end position="877"/>
    </location>
</feature>
<feature type="compositionally biased region" description="Low complexity" evidence="5">
    <location>
        <begin position="1361"/>
        <end position="1372"/>
    </location>
</feature>
<keyword evidence="8" id="KW-1185">Reference proteome</keyword>
<dbReference type="EMBL" id="QKKF02033151">
    <property type="protein sequence ID" value="RZF33943.1"/>
    <property type="molecule type" value="Genomic_DNA"/>
</dbReference>
<comment type="subcellular location">
    <subcellularLocation>
        <location evidence="2">Cytoplasm</location>
    </subcellularLocation>
    <subcellularLocation>
        <location evidence="1">Endosome</location>
    </subcellularLocation>
</comment>
<dbReference type="CDD" id="cd09234">
    <property type="entry name" value="V_HD-PTP_like"/>
    <property type="match status" value="1"/>
</dbReference>
<dbReference type="InParanoid" id="A0A482WKD6"/>
<dbReference type="GO" id="GO:0045022">
    <property type="term" value="P:early endosome to late endosome transport"/>
    <property type="evidence" value="ECO:0007669"/>
    <property type="project" value="TreeGrafter"/>
</dbReference>
<keyword evidence="3" id="KW-0963">Cytoplasm</keyword>
<evidence type="ECO:0000259" key="6">
    <source>
        <dbReference type="PROSITE" id="PS51180"/>
    </source>
</evidence>
<feature type="compositionally biased region" description="Low complexity" evidence="5">
    <location>
        <begin position="920"/>
        <end position="935"/>
    </location>
</feature>
<evidence type="ECO:0000256" key="4">
    <source>
        <dbReference type="ARBA" id="ARBA00022753"/>
    </source>
</evidence>
<name>A0A482WKD6_LAOST</name>
<evidence type="ECO:0000313" key="7">
    <source>
        <dbReference type="EMBL" id="RZF33943.1"/>
    </source>
</evidence>
<proteinExistence type="predicted"/>
<evidence type="ECO:0000313" key="8">
    <source>
        <dbReference type="Proteomes" id="UP000291343"/>
    </source>
</evidence>
<dbReference type="Pfam" id="PF13949">
    <property type="entry name" value="ALIX_LYPXL_bnd"/>
    <property type="match status" value="1"/>
</dbReference>
<evidence type="ECO:0000256" key="2">
    <source>
        <dbReference type="ARBA" id="ARBA00004496"/>
    </source>
</evidence>
<accession>A0A482WKD6</accession>
<dbReference type="FunCoup" id="A0A482WKD6">
    <property type="interactions" value="960"/>
</dbReference>
<dbReference type="Gene3D" id="1.25.40.280">
    <property type="entry name" value="alix/aip1 like domains"/>
    <property type="match status" value="1"/>
</dbReference>
<feature type="domain" description="BRO1" evidence="6">
    <location>
        <begin position="8"/>
        <end position="405"/>
    </location>
</feature>
<evidence type="ECO:0000256" key="1">
    <source>
        <dbReference type="ARBA" id="ARBA00004177"/>
    </source>
</evidence>
<dbReference type="Gene3D" id="1.20.120.560">
    <property type="entry name" value="alix/aip1 in complex with the ypdl late domain"/>
    <property type="match status" value="1"/>
</dbReference>
<dbReference type="Gene3D" id="1.20.140.50">
    <property type="entry name" value="alix/aip1 like domains"/>
    <property type="match status" value="1"/>
</dbReference>
<feature type="region of interest" description="Disordered" evidence="5">
    <location>
        <begin position="1324"/>
        <end position="1392"/>
    </location>
</feature>
<evidence type="ECO:0000256" key="5">
    <source>
        <dbReference type="SAM" id="MobiDB-lite"/>
    </source>
</evidence>
<dbReference type="OrthoDB" id="10266451at2759"/>
<organism evidence="7 8">
    <name type="scientific">Laodelphax striatellus</name>
    <name type="common">Small brown planthopper</name>
    <name type="synonym">Delphax striatella</name>
    <dbReference type="NCBI Taxonomy" id="195883"/>
    <lineage>
        <taxon>Eukaryota</taxon>
        <taxon>Metazoa</taxon>
        <taxon>Ecdysozoa</taxon>
        <taxon>Arthropoda</taxon>
        <taxon>Hexapoda</taxon>
        <taxon>Insecta</taxon>
        <taxon>Pterygota</taxon>
        <taxon>Neoptera</taxon>
        <taxon>Paraneoptera</taxon>
        <taxon>Hemiptera</taxon>
        <taxon>Auchenorrhyncha</taxon>
        <taxon>Fulgoroidea</taxon>
        <taxon>Delphacidae</taxon>
        <taxon>Criomorphinae</taxon>
        <taxon>Laodelphax</taxon>
    </lineage>
</organism>
<feature type="region of interest" description="Disordered" evidence="5">
    <location>
        <begin position="888"/>
        <end position="939"/>
    </location>
</feature>
<dbReference type="InterPro" id="IPR038499">
    <property type="entry name" value="BRO1_sf"/>
</dbReference>
<keyword evidence="4" id="KW-0967">Endosome</keyword>
<dbReference type="PANTHER" id="PTHR23030:SF30">
    <property type="entry name" value="TYROSINE-PROTEIN PHOSPHATASE NON-RECEPTOR TYPE 23"/>
    <property type="match status" value="1"/>
</dbReference>
<evidence type="ECO:0000256" key="3">
    <source>
        <dbReference type="ARBA" id="ARBA00022490"/>
    </source>
</evidence>
<feature type="region of interest" description="Disordered" evidence="5">
    <location>
        <begin position="858"/>
        <end position="877"/>
    </location>
</feature>
<dbReference type="PROSITE" id="PS51180">
    <property type="entry name" value="BRO1"/>
    <property type="match status" value="1"/>
</dbReference>
<dbReference type="SMART" id="SM01041">
    <property type="entry name" value="BRO1"/>
    <property type="match status" value="1"/>
</dbReference>